<evidence type="ECO:0000313" key="4">
    <source>
        <dbReference type="EMBL" id="RHG28877.1"/>
    </source>
</evidence>
<keyword evidence="1" id="KW-0472">Membrane</keyword>
<accession>A0A174QTB9</accession>
<dbReference type="Proteomes" id="UP000284095">
    <property type="component" value="Unassembled WGS sequence"/>
</dbReference>
<dbReference type="Proteomes" id="UP000095485">
    <property type="component" value="Unassembled WGS sequence"/>
</dbReference>
<dbReference type="Proteomes" id="UP000261285">
    <property type="component" value="Unassembled WGS sequence"/>
</dbReference>
<keyword evidence="7" id="KW-1185">Reference proteome</keyword>
<gene>
    <name evidence="4" type="ORF">DW265_01205</name>
    <name evidence="3" type="ORF">DXB16_02825</name>
    <name evidence="2" type="ORF">ERS852526_01851</name>
</gene>
<proteinExistence type="predicted"/>
<feature type="transmembrane region" description="Helical" evidence="1">
    <location>
        <begin position="84"/>
        <end position="105"/>
    </location>
</feature>
<dbReference type="EMBL" id="CZAY01000013">
    <property type="protein sequence ID" value="CUP74095.1"/>
    <property type="molecule type" value="Genomic_DNA"/>
</dbReference>
<name>A0A174QTB9_9FIRM</name>
<feature type="transmembrane region" description="Helical" evidence="1">
    <location>
        <begin position="9"/>
        <end position="29"/>
    </location>
</feature>
<evidence type="ECO:0000256" key="1">
    <source>
        <dbReference type="SAM" id="Phobius"/>
    </source>
</evidence>
<evidence type="ECO:0000313" key="7">
    <source>
        <dbReference type="Proteomes" id="UP000284095"/>
    </source>
</evidence>
<evidence type="ECO:0000313" key="2">
    <source>
        <dbReference type="EMBL" id="CUP74095.1"/>
    </source>
</evidence>
<keyword evidence="1" id="KW-1133">Transmembrane helix</keyword>
<feature type="transmembrane region" description="Helical" evidence="1">
    <location>
        <begin position="155"/>
        <end position="176"/>
    </location>
</feature>
<dbReference type="AlphaFoldDB" id="A0A174QTB9"/>
<dbReference type="EMBL" id="QSVN01000002">
    <property type="protein sequence ID" value="RGO34442.1"/>
    <property type="molecule type" value="Genomic_DNA"/>
</dbReference>
<dbReference type="OrthoDB" id="1905143at2"/>
<keyword evidence="1" id="KW-0812">Transmembrane</keyword>
<evidence type="ECO:0000313" key="5">
    <source>
        <dbReference type="Proteomes" id="UP000095485"/>
    </source>
</evidence>
<evidence type="ECO:0000313" key="6">
    <source>
        <dbReference type="Proteomes" id="UP000261285"/>
    </source>
</evidence>
<dbReference type="EMBL" id="QRIC01000001">
    <property type="protein sequence ID" value="RHG28877.1"/>
    <property type="molecule type" value="Genomic_DNA"/>
</dbReference>
<dbReference type="GeneID" id="96229135"/>
<protein>
    <submittedName>
        <fullName evidence="3">Stage II sporulation protein M</fullName>
    </submittedName>
</protein>
<sequence>MRIQGEQKYVLLAGMTGFLLGICSANLWMKQYVLDIGILNQYFLEQYNRADIVYEAYLWYLVKSRGTPFVLLLAAAGTRYRKTAVMLTVVWLGFCFGMVICMAIIKLGSKGIVLIVTALAPQGIFYAMAGIVLFRYMLEYPMVRWDAGRSIRLGLFLMLGIITECYVNPVLTGLFLKTL</sequence>
<feature type="transmembrane region" description="Helical" evidence="1">
    <location>
        <begin position="111"/>
        <end position="134"/>
    </location>
</feature>
<organism evidence="2 5">
    <name type="scientific">Dorea longicatena</name>
    <dbReference type="NCBI Taxonomy" id="88431"/>
    <lineage>
        <taxon>Bacteria</taxon>
        <taxon>Bacillati</taxon>
        <taxon>Bacillota</taxon>
        <taxon>Clostridia</taxon>
        <taxon>Lachnospirales</taxon>
        <taxon>Lachnospiraceae</taxon>
        <taxon>Dorea</taxon>
    </lineage>
</organism>
<dbReference type="RefSeq" id="WP_055283397.1">
    <property type="nucleotide sequence ID" value="NZ_AP031429.1"/>
</dbReference>
<reference evidence="2 5" key="1">
    <citation type="submission" date="2015-09" db="EMBL/GenBank/DDBJ databases">
        <authorList>
            <consortium name="Pathogen Informatics"/>
        </authorList>
    </citation>
    <scope>NUCLEOTIDE SEQUENCE [LARGE SCALE GENOMIC DNA]</scope>
    <source>
        <strain evidence="2 5">2789STDY5834914</strain>
    </source>
</reference>
<reference evidence="6 7" key="2">
    <citation type="submission" date="2018-08" db="EMBL/GenBank/DDBJ databases">
        <title>A genome reference for cultivated species of the human gut microbiota.</title>
        <authorList>
            <person name="Zou Y."/>
            <person name="Xue W."/>
            <person name="Luo G."/>
        </authorList>
    </citation>
    <scope>NUCLEOTIDE SEQUENCE [LARGE SCALE GENOMIC DNA]</scope>
    <source>
        <strain evidence="4 7">AM22-22</strain>
        <strain evidence="3 6">OM02-16</strain>
    </source>
</reference>
<evidence type="ECO:0000313" key="3">
    <source>
        <dbReference type="EMBL" id="RGO34442.1"/>
    </source>
</evidence>